<dbReference type="Pfam" id="PF00028">
    <property type="entry name" value="Cadherin"/>
    <property type="match status" value="9"/>
</dbReference>
<keyword evidence="7" id="KW-0130">Cell adhesion</keyword>
<dbReference type="InterPro" id="IPR002126">
    <property type="entry name" value="Cadherin-like_dom"/>
</dbReference>
<keyword evidence="6 14" id="KW-0106">Calcium</keyword>
<dbReference type="SUPFAM" id="SSF49313">
    <property type="entry name" value="Cadherin-like"/>
    <property type="match status" value="13"/>
</dbReference>
<organism evidence="17 18">
    <name type="scientific">Lymnaea stagnalis</name>
    <name type="common">Great pond snail</name>
    <name type="synonym">Helix stagnalis</name>
    <dbReference type="NCBI Taxonomy" id="6523"/>
    <lineage>
        <taxon>Eukaryota</taxon>
        <taxon>Metazoa</taxon>
        <taxon>Spiralia</taxon>
        <taxon>Lophotrochozoa</taxon>
        <taxon>Mollusca</taxon>
        <taxon>Gastropoda</taxon>
        <taxon>Heterobranchia</taxon>
        <taxon>Euthyneura</taxon>
        <taxon>Panpulmonata</taxon>
        <taxon>Hygrophila</taxon>
        <taxon>Lymnaeoidea</taxon>
        <taxon>Lymnaeidae</taxon>
        <taxon>Lymnaea</taxon>
    </lineage>
</organism>
<dbReference type="InterPro" id="IPR020894">
    <property type="entry name" value="Cadherin_CS"/>
</dbReference>
<dbReference type="InterPro" id="IPR039808">
    <property type="entry name" value="Cadherin"/>
</dbReference>
<evidence type="ECO:0000313" key="17">
    <source>
        <dbReference type="EMBL" id="CAL1529751.1"/>
    </source>
</evidence>
<dbReference type="GO" id="GO:0016342">
    <property type="term" value="C:catenin complex"/>
    <property type="evidence" value="ECO:0007669"/>
    <property type="project" value="TreeGrafter"/>
</dbReference>
<dbReference type="GO" id="GO:0016477">
    <property type="term" value="P:cell migration"/>
    <property type="evidence" value="ECO:0007669"/>
    <property type="project" value="TreeGrafter"/>
</dbReference>
<feature type="domain" description="Cadherin" evidence="16">
    <location>
        <begin position="1104"/>
        <end position="1214"/>
    </location>
</feature>
<dbReference type="GO" id="GO:0005509">
    <property type="term" value="F:calcium ion binding"/>
    <property type="evidence" value="ECO:0007669"/>
    <property type="project" value="UniProtKB-UniRule"/>
</dbReference>
<evidence type="ECO:0000256" key="5">
    <source>
        <dbReference type="ARBA" id="ARBA00022737"/>
    </source>
</evidence>
<dbReference type="Gene3D" id="2.60.40.60">
    <property type="entry name" value="Cadherins"/>
    <property type="match status" value="12"/>
</dbReference>
<name>A0AAV2HCA5_LYMST</name>
<evidence type="ECO:0000256" key="12">
    <source>
        <dbReference type="ARBA" id="ARBA00044253"/>
    </source>
</evidence>
<evidence type="ECO:0000256" key="6">
    <source>
        <dbReference type="ARBA" id="ARBA00022837"/>
    </source>
</evidence>
<dbReference type="FunFam" id="2.60.40.60:FF:000098">
    <property type="entry name" value="cadherin-23 isoform X1"/>
    <property type="match status" value="1"/>
</dbReference>
<dbReference type="EMBL" id="CAXITT010000054">
    <property type="protein sequence ID" value="CAL1529751.1"/>
    <property type="molecule type" value="Genomic_DNA"/>
</dbReference>
<dbReference type="InterPro" id="IPR015919">
    <property type="entry name" value="Cadherin-like_sf"/>
</dbReference>
<reference evidence="17 18" key="1">
    <citation type="submission" date="2024-04" db="EMBL/GenBank/DDBJ databases">
        <authorList>
            <consortium name="Genoscope - CEA"/>
            <person name="William W."/>
        </authorList>
    </citation>
    <scope>NUCLEOTIDE SEQUENCE [LARGE SCALE GENOMIC DNA]</scope>
</reference>
<comment type="caution">
    <text evidence="17">The sequence shown here is derived from an EMBL/GenBank/DDBJ whole genome shotgun (WGS) entry which is preliminary data.</text>
</comment>
<dbReference type="CDD" id="cd11304">
    <property type="entry name" value="Cadherin_repeat"/>
    <property type="match status" value="12"/>
</dbReference>
<evidence type="ECO:0000256" key="15">
    <source>
        <dbReference type="SAM" id="Phobius"/>
    </source>
</evidence>
<feature type="domain" description="Cadherin" evidence="16">
    <location>
        <begin position="1"/>
        <end position="94"/>
    </location>
</feature>
<sequence>GTVIGNITGEDFDGPDPLTFYCDTDATKELVSLSPPRRLTNSSSIVDIILKTQLDRDYAPNMRTLYFSISDGASSIPVLIKLYILDVNDVAPQFVNLPYEVTIKEDAQANTVVYSGVSVVDPDTARVEISMEATDEEYKTTFIINPFTGHITLNRTLDYEKHSYYQFKIMAVDQGGLKADPASFVVYVLDVQDTAPIFVNLPYSEQTYENATVGKSILKVVAVDGDKGIPNNITYSFESGDYSNFNIDPTTGVITVKSSLDRDSEAMRNNGGVYAMIVKVIWLSIYVIQMKAAEVVPPGQVNKGNTTALTLVTITVLDVNDNAPTFSQTNYNATILENMPQGVPISLIGNIMRVFDIDQGDNSHFAVSLEMKGASYFDFSPLPQEIYSESAVLIRVNTSDALDYEKNQRLIFQVVAREINTVERRSSTSTVTLEIEDMNDNAPVFNQTDYSLSVYENAALDASLYQFMASDLDSGNYKEIQFFLKGGSGRFRIEPKTGILRVAGSIDREEINQFFLTVEARDGGGLRTPAEVTMTVLDVNDKRPVFMRDDYYGIIKERSFQFLRPLKVEAFDEDEANTNNSLVSYRIQKTPPNLSTNFTIDNKTGVITITSPLDYEKLDKSLAGLVTLIIEAYDAGIPSLSSQVIVNVTVEVGSKINQYVLLVIMKPPLLNYYLLMFTGFLVITVNASDFDGTSPNNEFIYRIESGALDKFRINFQTGAVEVEKGADLDRESKEIYTLTISAIDRGTPPLTGNCSLKITLTDVNDEAPIFRFSSRSVEVSENSNKDSPVFLYDATDMDLNNKLQYGIGEIMYTKEKNDDRLSATGTAVKYYFGISPSTGQVYVNNSLDRETASKVILQVIAEDTKAEIGKQTATATLTVTILDYNDNPPKFLPSAVYRTSVNEAENVMSIILQVSATDADESQTVTFSIGTTTTDAFAVSSDGTVQLKARLDREKSDTEVFQIIARDNGSPQLSSSATVTVTVLDDNDNSPIFEPHNNSFAVLENVAVGYFVTRLKATDKDIGDYGTVYYTLEGSDNDGSFAIAEKTGDISVARALDRESKAFFRLEVVAKDSKSNLDQQRVTRSDTITINITDVDDNPPKFTSVIPEKPAVPENSNLTFIVAIVSADDADDKTTDNGRIIFSLTTDTNATNGSGVNLFKVNQSTGVITPSVFLNGLSGIYYITVMATNNAQIFNATKRIFIEIIDVNDHIPKFTRPNIDNAVIYVPENSERGTSVFQLEATDEDAGSNGVVHFSIVSMNSDKDGSRVFAVDKVTGLITTTADINAEIQNHYELKLEARDLGIPIPFIATVTMVILVQDKNDHKPEFVGYKVPYPIGIVENQLVCTNVSLAIDRDVNMNFSIICYYLVGSSLLDTFILDKPSGMLCTNTTLDRESTPYVNIVIQALDDCYKTDVVTDKIYPFENGQLYPLMYRPTYTDKLWLEIQVQDVNDNAPSFKSKEMTLGVTRVTQFGKFFLFQNCLLVLQDDVEDKDTERWGVDFFNATSPFRAYPDVLKNELEGLGVTEPFKLFNNGSLKTNMYFKPQMSGFFMVDLQVTDKGGLSDTARLRISLINDDQRLIVVFRRTIDTVGPIKDIIVSALSNKIGVRIVVDSIQTHQTDTGQADLAKTDLFIHGEDYKTNEVIPALRLLSMIDQKNAQLITLLNEYNVLQIVPAQQDKVDNSVEEKLKMAVILISVVLGLICIVLAIVLFYVHRRYQRKLKAATAMAYTPSDSDLYKADIPGTQINSFENANPIFLEKIMLDRRDDG</sequence>
<evidence type="ECO:0000256" key="7">
    <source>
        <dbReference type="ARBA" id="ARBA00022889"/>
    </source>
</evidence>
<feature type="domain" description="Cadherin" evidence="16">
    <location>
        <begin position="771"/>
        <end position="891"/>
    </location>
</feature>
<dbReference type="GO" id="GO:0007156">
    <property type="term" value="P:homophilic cell adhesion via plasma membrane adhesion molecules"/>
    <property type="evidence" value="ECO:0007669"/>
    <property type="project" value="InterPro"/>
</dbReference>
<keyword evidence="9 15" id="KW-0472">Membrane</keyword>
<feature type="domain" description="Cadherin" evidence="16">
    <location>
        <begin position="327"/>
        <end position="445"/>
    </location>
</feature>
<evidence type="ECO:0000256" key="8">
    <source>
        <dbReference type="ARBA" id="ARBA00022989"/>
    </source>
</evidence>
<feature type="non-terminal residue" evidence="17">
    <location>
        <position position="1"/>
    </location>
</feature>
<dbReference type="FunFam" id="2.60.40.60:FF:000020">
    <property type="entry name" value="Dachsous cadherin-related 1b"/>
    <property type="match status" value="3"/>
</dbReference>
<evidence type="ECO:0000256" key="3">
    <source>
        <dbReference type="ARBA" id="ARBA00022692"/>
    </source>
</evidence>
<evidence type="ECO:0000256" key="10">
    <source>
        <dbReference type="ARBA" id="ARBA00023170"/>
    </source>
</evidence>
<evidence type="ECO:0000256" key="11">
    <source>
        <dbReference type="ARBA" id="ARBA00044073"/>
    </source>
</evidence>
<evidence type="ECO:0000256" key="1">
    <source>
        <dbReference type="ARBA" id="ARBA00004251"/>
    </source>
</evidence>
<feature type="domain" description="Cadherin" evidence="16">
    <location>
        <begin position="893"/>
        <end position="993"/>
    </location>
</feature>
<feature type="domain" description="Cadherin" evidence="16">
    <location>
        <begin position="95"/>
        <end position="198"/>
    </location>
</feature>
<accession>A0AAV2HCA5</accession>
<evidence type="ECO:0000259" key="16">
    <source>
        <dbReference type="PROSITE" id="PS50268"/>
    </source>
</evidence>
<keyword evidence="4" id="KW-0732">Signal</keyword>
<feature type="domain" description="Cadherin" evidence="16">
    <location>
        <begin position="1330"/>
        <end position="1456"/>
    </location>
</feature>
<keyword evidence="8 15" id="KW-1133">Transmembrane helix</keyword>
<dbReference type="FunFam" id="2.60.40.60:FF:000092">
    <property type="entry name" value="Protocadherin 8"/>
    <property type="match status" value="2"/>
</dbReference>
<dbReference type="PROSITE" id="PS50268">
    <property type="entry name" value="CADHERIN_2"/>
    <property type="match status" value="13"/>
</dbReference>
<evidence type="ECO:0000256" key="9">
    <source>
        <dbReference type="ARBA" id="ARBA00023136"/>
    </source>
</evidence>
<dbReference type="PROSITE" id="PS00232">
    <property type="entry name" value="CADHERIN_1"/>
    <property type="match status" value="6"/>
</dbReference>
<dbReference type="SMART" id="SM00112">
    <property type="entry name" value="CA"/>
    <property type="match status" value="13"/>
</dbReference>
<feature type="domain" description="Cadherin" evidence="16">
    <location>
        <begin position="679"/>
        <end position="770"/>
    </location>
</feature>
<dbReference type="GO" id="GO:0045296">
    <property type="term" value="F:cadherin binding"/>
    <property type="evidence" value="ECO:0007669"/>
    <property type="project" value="TreeGrafter"/>
</dbReference>
<protein>
    <recommendedName>
        <fullName evidence="11">Cadherin-related family member 1</fullName>
    </recommendedName>
    <alternativeName>
        <fullName evidence="12">Photoreceptor cadherin</fullName>
    </alternativeName>
    <alternativeName>
        <fullName evidence="13">Protocadherin-21</fullName>
    </alternativeName>
</protein>
<comment type="subcellular location">
    <subcellularLocation>
        <location evidence="1">Cell membrane</location>
        <topology evidence="1">Single-pass type I membrane protein</topology>
    </subcellularLocation>
</comment>
<evidence type="ECO:0000313" key="18">
    <source>
        <dbReference type="Proteomes" id="UP001497497"/>
    </source>
</evidence>
<feature type="domain" description="Cadherin" evidence="16">
    <location>
        <begin position="994"/>
        <end position="1102"/>
    </location>
</feature>
<keyword evidence="5" id="KW-0677">Repeat</keyword>
<keyword evidence="2" id="KW-1003">Cell membrane</keyword>
<gene>
    <name evidence="17" type="ORF">GSLYS_00003906001</name>
</gene>
<proteinExistence type="predicted"/>
<evidence type="ECO:0000256" key="13">
    <source>
        <dbReference type="ARBA" id="ARBA00044335"/>
    </source>
</evidence>
<feature type="domain" description="Cadherin" evidence="16">
    <location>
        <begin position="199"/>
        <end position="326"/>
    </location>
</feature>
<dbReference type="GO" id="GO:0008013">
    <property type="term" value="F:beta-catenin binding"/>
    <property type="evidence" value="ECO:0007669"/>
    <property type="project" value="TreeGrafter"/>
</dbReference>
<evidence type="ECO:0000256" key="2">
    <source>
        <dbReference type="ARBA" id="ARBA00022475"/>
    </source>
</evidence>
<keyword evidence="18" id="KW-1185">Reference proteome</keyword>
<feature type="domain" description="Cadherin" evidence="16">
    <location>
        <begin position="1226"/>
        <end position="1327"/>
    </location>
</feature>
<feature type="transmembrane region" description="Helical" evidence="15">
    <location>
        <begin position="1689"/>
        <end position="1712"/>
    </location>
</feature>
<feature type="domain" description="Cadherin" evidence="16">
    <location>
        <begin position="563"/>
        <end position="670"/>
    </location>
</feature>
<keyword evidence="3 15" id="KW-0812">Transmembrane</keyword>
<dbReference type="PANTHER" id="PTHR24027:SF413">
    <property type="entry name" value="CADHERIN RELATED FAMILY MEMBER 1"/>
    <property type="match status" value="1"/>
</dbReference>
<dbReference type="Proteomes" id="UP001497497">
    <property type="component" value="Unassembled WGS sequence"/>
</dbReference>
<evidence type="ECO:0000256" key="14">
    <source>
        <dbReference type="PROSITE-ProRule" id="PRU00043"/>
    </source>
</evidence>
<evidence type="ECO:0000256" key="4">
    <source>
        <dbReference type="ARBA" id="ARBA00022729"/>
    </source>
</evidence>
<keyword evidence="10" id="KW-0675">Receptor</keyword>
<dbReference type="PRINTS" id="PR00205">
    <property type="entry name" value="CADHERIN"/>
</dbReference>
<dbReference type="PANTHER" id="PTHR24027">
    <property type="entry name" value="CADHERIN-23"/>
    <property type="match status" value="1"/>
</dbReference>
<feature type="domain" description="Cadherin" evidence="16">
    <location>
        <begin position="446"/>
        <end position="546"/>
    </location>
</feature>